<evidence type="ECO:0000256" key="1">
    <source>
        <dbReference type="SAM" id="Phobius"/>
    </source>
</evidence>
<evidence type="ECO:0000256" key="2">
    <source>
        <dbReference type="SAM" id="SignalP"/>
    </source>
</evidence>
<keyword evidence="1" id="KW-0472">Membrane</keyword>
<evidence type="ECO:0000313" key="3">
    <source>
        <dbReference type="EMBL" id="CAD8677328.1"/>
    </source>
</evidence>
<accession>A0A7S0RGW0</accession>
<feature type="chain" id="PRO_5031569578" evidence="2">
    <location>
        <begin position="29"/>
        <end position="394"/>
    </location>
</feature>
<name>A0A7S0RGW0_9CHLO</name>
<keyword evidence="1" id="KW-1133">Transmembrane helix</keyword>
<dbReference type="PROSITE" id="PS51257">
    <property type="entry name" value="PROKAR_LIPOPROTEIN"/>
    <property type="match status" value="1"/>
</dbReference>
<keyword evidence="1" id="KW-0812">Transmembrane</keyword>
<feature type="transmembrane region" description="Helical" evidence="1">
    <location>
        <begin position="345"/>
        <end position="362"/>
    </location>
</feature>
<gene>
    <name evidence="3" type="ORF">POBO1169_LOCUS13566</name>
</gene>
<dbReference type="AlphaFoldDB" id="A0A7S0RGW0"/>
<organism evidence="3">
    <name type="scientific">Pyramimonas obovata</name>
    <dbReference type="NCBI Taxonomy" id="1411642"/>
    <lineage>
        <taxon>Eukaryota</taxon>
        <taxon>Viridiplantae</taxon>
        <taxon>Chlorophyta</taxon>
        <taxon>Pyramimonadophyceae</taxon>
        <taxon>Pyramimonadales</taxon>
        <taxon>Pyramimonadaceae</taxon>
        <taxon>Pyramimonas</taxon>
        <taxon>Pyramimonas incertae sedis</taxon>
    </lineage>
</organism>
<protein>
    <submittedName>
        <fullName evidence="3">Uncharacterized protein</fullName>
    </submittedName>
</protein>
<reference evidence="3" key="1">
    <citation type="submission" date="2021-01" db="EMBL/GenBank/DDBJ databases">
        <authorList>
            <person name="Corre E."/>
            <person name="Pelletier E."/>
            <person name="Niang G."/>
            <person name="Scheremetjew M."/>
            <person name="Finn R."/>
            <person name="Kale V."/>
            <person name="Holt S."/>
            <person name="Cochrane G."/>
            <person name="Meng A."/>
            <person name="Brown T."/>
            <person name="Cohen L."/>
        </authorList>
    </citation>
    <scope>NUCLEOTIDE SEQUENCE</scope>
    <source>
        <strain evidence="3">CCMP722</strain>
    </source>
</reference>
<feature type="signal peptide" evidence="2">
    <location>
        <begin position="1"/>
        <end position="28"/>
    </location>
</feature>
<keyword evidence="2" id="KW-0732">Signal</keyword>
<dbReference type="EMBL" id="HBFA01026666">
    <property type="protein sequence ID" value="CAD8677328.1"/>
    <property type="molecule type" value="Transcribed_RNA"/>
</dbReference>
<proteinExistence type="predicted"/>
<sequence length="394" mass="45244">MVAACTRVYYVTMPLVALSVLLAHAAGAACPQVNPAGKLKGRNLPLPNVVGFWHIGPSYYSRDDNSTRTSSKPLNPVILKQLEELKSFRMFKTTEIRFLNETDGGPIDAPTLAVLRAERTLVPVPTPTLLKLYREAGPLYEFPTLYTLWKHCHANPVDYVFYVHTKTNDGERTDWQRKLFRNVDEVLAHLDQGIRVYGATYCRRSPWCHVTGNFWWARCDHVQRLSAPFDPVYLHEQSEFESIKADNPRVGLHNELFVPPKGRFMAEYWVMSDFLGNPGRAELMSGKFNWTRTDPKDFWPQVDKGACLHSQYGDLCDHARFPCKKEIRPTRKKSHTISFYNRKTYWPYYIVALLSVAPILTLSRRVCRRCQRNAKKSVSYEGGGGWVGPRNEKN</sequence>